<dbReference type="AlphaFoldDB" id="A0A6M8UEN0"/>
<evidence type="ECO:0000313" key="1">
    <source>
        <dbReference type="EMBL" id="QKJ89316.1"/>
    </source>
</evidence>
<evidence type="ECO:0000313" key="2">
    <source>
        <dbReference type="Proteomes" id="UP000505325"/>
    </source>
</evidence>
<dbReference type="Proteomes" id="UP000505325">
    <property type="component" value="Plasmid pPD-1"/>
</dbReference>
<accession>A0A6M8UEN0</accession>
<proteinExistence type="predicted"/>
<dbReference type="RefSeq" id="WP_173636373.1">
    <property type="nucleotide sequence ID" value="NZ_CP054213.1"/>
</dbReference>
<dbReference type="KEGG" id="pmak:PMPD1_4418"/>
<protein>
    <submittedName>
        <fullName evidence="1">DUF945 domain-containing protein</fullName>
    </submittedName>
</protein>
<gene>
    <name evidence="1" type="ORF">PMPD1_4418</name>
</gene>
<dbReference type="InterPro" id="IPR026325">
    <property type="entry name" value="DUF932"/>
</dbReference>
<sequence>MVRFATRYAQPTYIRENRPLTNDEMMKIVPSAFSAEKHDSRSERYTYIPTITLLDKLRDEGFQPFYAKQSLVRDQERRDFTKHMIRLRRGNNASGKEVPEIVLVNSHDGSSSYKMIPGIFREVCKNGLVCWKSFGEISVPHKGDIVKQVIEGAFEVLGVFDKVENNIEMMKSIQVNNEERRLLGQLALEYKYGDKEPPVTAERIIQPRAWYDKGTDLWTAFNIVQENLIKGGVAGRTAKGKRTTTRPVTGIDGDIKLNQALWKMAEEFAKLKKV</sequence>
<name>A0A6M8UEN0_9GAMM</name>
<keyword evidence="1" id="KW-0614">Plasmid</keyword>
<dbReference type="Pfam" id="PF06067">
    <property type="entry name" value="DUF932"/>
    <property type="match status" value="1"/>
</dbReference>
<keyword evidence="2" id="KW-1185">Reference proteome</keyword>
<dbReference type="EMBL" id="CP054213">
    <property type="protein sequence ID" value="QKJ89316.1"/>
    <property type="molecule type" value="Genomic_DNA"/>
</dbReference>
<reference evidence="1 2" key="1">
    <citation type="submission" date="2020-06" db="EMBL/GenBank/DDBJ databases">
        <title>Genome sequence of Paramixta manurensis strain PD-1.</title>
        <authorList>
            <person name="Lee C.W."/>
            <person name="Kim J."/>
        </authorList>
    </citation>
    <scope>NUCLEOTIDE SEQUENCE [LARGE SCALE GENOMIC DNA]</scope>
    <source>
        <strain evidence="1 2">PD-1</strain>
        <plasmid evidence="2">ppd-1</plasmid>
    </source>
</reference>
<geneLocation type="plasmid" evidence="2">
    <name>ppd-1</name>
</geneLocation>
<organism evidence="1 2">
    <name type="scientific">Paramixta manurensis</name>
    <dbReference type="NCBI Taxonomy" id="2740817"/>
    <lineage>
        <taxon>Bacteria</taxon>
        <taxon>Pseudomonadati</taxon>
        <taxon>Pseudomonadota</taxon>
        <taxon>Gammaproteobacteria</taxon>
        <taxon>Enterobacterales</taxon>
        <taxon>Erwiniaceae</taxon>
        <taxon>Paramixta</taxon>
    </lineage>
</organism>